<dbReference type="CDD" id="cd07341">
    <property type="entry name" value="M56_BlaR1_MecR1_like"/>
    <property type="match status" value="1"/>
</dbReference>
<feature type="transmembrane region" description="Helical" evidence="1">
    <location>
        <begin position="288"/>
        <end position="307"/>
    </location>
</feature>
<accession>A0A6N7S250</accession>
<dbReference type="PANTHER" id="PTHR34978:SF3">
    <property type="entry name" value="SLR0241 PROTEIN"/>
    <property type="match status" value="1"/>
</dbReference>
<sequence length="578" mass="64723">MNTLLRLLIHNSVAVCFVFIAVFLLRRLLRSAPKIYSYLLWAAVFLRLLMPISLTGPVSLVPYRAFTFSDQAAEVLISPSPANMGVHETTLTQTPSVQEATADTQPGLPLNSTLLLGAVWLIGAGLLAGFSLFHYRRFIRRYVGGTEIQPGIEHCSNLSTPVLIGLLHPRILLPEGLSESEERSVVLHEQMHWQRRDPWVKLFAYVLVCLYWFHPLVWTAFILMSQDMEMACDEAVIRSHDSPGRQVYSHALVHLTSSAQSFPNTLNFTGGSLRKRIENILNYKKLPVWAGGGLILVLSVVLVLALFNPQSKKTKLEQAQALAQQFCTALVKQDDAALKTLMGDQSEADRQELLRFASPKCEISPEAPEVYRDQIRVLAGIEIQDSIVYASGEATLSLMMRQSEDLHLERVLVSEGAAFNLDQGDADAFMSLNEIEEHLSAYVPQAVLDGINSRTIPNPNFYLLASYDDPNTRIADSYRYNLQITLDSERMTSLHFRDYGADASLWPSVNLTSEQGKQLAEAFAGEFIKLREETAWEYAGIQETIGGDFDSWKAQEDGIDYVVCIDLKTGFVIYYYTA</sequence>
<name>A0A6N7S250_9FIRM</name>
<proteinExistence type="predicted"/>
<dbReference type="Proteomes" id="UP000433575">
    <property type="component" value="Unassembled WGS sequence"/>
</dbReference>
<dbReference type="Pfam" id="PF05569">
    <property type="entry name" value="Peptidase_M56"/>
    <property type="match status" value="1"/>
</dbReference>
<dbReference type="InterPro" id="IPR052173">
    <property type="entry name" value="Beta-lactam_resp_regulator"/>
</dbReference>
<gene>
    <name evidence="4" type="ORF">GKD88_01175</name>
    <name evidence="3" type="ORF">GKE08_01165</name>
</gene>
<feature type="transmembrane region" description="Helical" evidence="1">
    <location>
        <begin position="38"/>
        <end position="60"/>
    </location>
</feature>
<dbReference type="OrthoDB" id="9804799at2"/>
<evidence type="ECO:0000259" key="2">
    <source>
        <dbReference type="Pfam" id="PF05569"/>
    </source>
</evidence>
<dbReference type="EMBL" id="WKPJ01000001">
    <property type="protein sequence ID" value="MSA87941.1"/>
    <property type="molecule type" value="Genomic_DNA"/>
</dbReference>
<dbReference type="RefSeq" id="WP_154237596.1">
    <property type="nucleotide sequence ID" value="NZ_CALJPI010000192.1"/>
</dbReference>
<feature type="transmembrane region" description="Helical" evidence="1">
    <location>
        <begin position="114"/>
        <end position="133"/>
    </location>
</feature>
<comment type="caution">
    <text evidence="3">The sequence shown here is derived from an EMBL/GenBank/DDBJ whole genome shotgun (WGS) entry which is preliminary data.</text>
</comment>
<dbReference type="AlphaFoldDB" id="A0A6N7S250"/>
<dbReference type="PANTHER" id="PTHR34978">
    <property type="entry name" value="POSSIBLE SENSOR-TRANSDUCER PROTEIN BLAR"/>
    <property type="match status" value="1"/>
</dbReference>
<protein>
    <recommendedName>
        <fullName evidence="2">Peptidase M56 domain-containing protein</fullName>
    </recommendedName>
</protein>
<keyword evidence="1" id="KW-1133">Transmembrane helix</keyword>
<dbReference type="EMBL" id="WKPI01000001">
    <property type="protein sequence ID" value="MSC31737.1"/>
    <property type="molecule type" value="Genomic_DNA"/>
</dbReference>
<evidence type="ECO:0000313" key="5">
    <source>
        <dbReference type="Proteomes" id="UP000433575"/>
    </source>
</evidence>
<dbReference type="Proteomes" id="UP000480929">
    <property type="component" value="Unassembled WGS sequence"/>
</dbReference>
<keyword evidence="1" id="KW-0812">Transmembrane</keyword>
<evidence type="ECO:0000256" key="1">
    <source>
        <dbReference type="SAM" id="Phobius"/>
    </source>
</evidence>
<feature type="transmembrane region" description="Helical" evidence="1">
    <location>
        <begin position="6"/>
        <end position="26"/>
    </location>
</feature>
<evidence type="ECO:0000313" key="3">
    <source>
        <dbReference type="EMBL" id="MSA87941.1"/>
    </source>
</evidence>
<keyword evidence="1" id="KW-0472">Membrane</keyword>
<evidence type="ECO:0000313" key="4">
    <source>
        <dbReference type="EMBL" id="MSC31737.1"/>
    </source>
</evidence>
<keyword evidence="6" id="KW-1185">Reference proteome</keyword>
<dbReference type="InterPro" id="IPR008756">
    <property type="entry name" value="Peptidase_M56"/>
</dbReference>
<evidence type="ECO:0000313" key="6">
    <source>
        <dbReference type="Proteomes" id="UP000480929"/>
    </source>
</evidence>
<feature type="transmembrane region" description="Helical" evidence="1">
    <location>
        <begin position="202"/>
        <end position="224"/>
    </location>
</feature>
<feature type="domain" description="Peptidase M56" evidence="2">
    <location>
        <begin position="9"/>
        <end position="279"/>
    </location>
</feature>
<reference evidence="5 6" key="1">
    <citation type="journal article" date="2019" name="Nat. Med.">
        <title>A library of human gut bacterial isolates paired with longitudinal multiomics data enables mechanistic microbiome research.</title>
        <authorList>
            <person name="Poyet M."/>
            <person name="Groussin M."/>
            <person name="Gibbons S.M."/>
            <person name="Avila-Pacheco J."/>
            <person name="Jiang X."/>
            <person name="Kearney S.M."/>
            <person name="Perrotta A.R."/>
            <person name="Berdy B."/>
            <person name="Zhao S."/>
            <person name="Lieberman T.D."/>
            <person name="Swanson P.K."/>
            <person name="Smith M."/>
            <person name="Roesemann S."/>
            <person name="Alexander J.E."/>
            <person name="Rich S.A."/>
            <person name="Livny J."/>
            <person name="Vlamakis H."/>
            <person name="Clish C."/>
            <person name="Bullock K."/>
            <person name="Deik A."/>
            <person name="Scott J."/>
            <person name="Pierce K.A."/>
            <person name="Xavier R.J."/>
            <person name="Alm E.J."/>
        </authorList>
    </citation>
    <scope>NUCLEOTIDE SEQUENCE [LARGE SCALE GENOMIC DNA]</scope>
    <source>
        <strain evidence="3 5">BIOML-A4</strain>
        <strain evidence="4 6">BIOML-A5</strain>
    </source>
</reference>
<organism evidence="3 5">
    <name type="scientific">Holdemania massiliensis</name>
    <dbReference type="NCBI Taxonomy" id="1468449"/>
    <lineage>
        <taxon>Bacteria</taxon>
        <taxon>Bacillati</taxon>
        <taxon>Bacillota</taxon>
        <taxon>Erysipelotrichia</taxon>
        <taxon>Erysipelotrichales</taxon>
        <taxon>Erysipelotrichaceae</taxon>
        <taxon>Holdemania</taxon>
    </lineage>
</organism>